<dbReference type="InterPro" id="IPR014776">
    <property type="entry name" value="4pyrrole_Mease_sub2"/>
</dbReference>
<evidence type="ECO:0000313" key="11">
    <source>
        <dbReference type="Proteomes" id="UP000190135"/>
    </source>
</evidence>
<dbReference type="PIRSF" id="PIRSF036427">
    <property type="entry name" value="Precrrn-2_mtase"/>
    <property type="match status" value="1"/>
</dbReference>
<evidence type="ECO:0000259" key="9">
    <source>
        <dbReference type="Pfam" id="PF00590"/>
    </source>
</evidence>
<evidence type="ECO:0000256" key="4">
    <source>
        <dbReference type="ARBA" id="ARBA00022603"/>
    </source>
</evidence>
<dbReference type="CDD" id="cd11645">
    <property type="entry name" value="Precorrin_2_C20_MT"/>
    <property type="match status" value="1"/>
</dbReference>
<dbReference type="PANTHER" id="PTHR43467:SF2">
    <property type="entry name" value="COBALT-PRECORRIN-2 C(20)-METHYLTRANSFERASE"/>
    <property type="match status" value="1"/>
</dbReference>
<proteinExistence type="inferred from homology"/>
<accession>A0A1T4SJ43</accession>
<dbReference type="SUPFAM" id="SSF53790">
    <property type="entry name" value="Tetrapyrrole methylase"/>
    <property type="match status" value="1"/>
</dbReference>
<dbReference type="PANTHER" id="PTHR43467">
    <property type="entry name" value="COBALT-PRECORRIN-2 C(20)-METHYLTRANSFERASE"/>
    <property type="match status" value="1"/>
</dbReference>
<keyword evidence="11" id="KW-1185">Reference proteome</keyword>
<name>A0A1T4SJ43_9HYPH</name>
<evidence type="ECO:0000256" key="7">
    <source>
        <dbReference type="PIRNR" id="PIRNR036427"/>
    </source>
</evidence>
<dbReference type="UniPathway" id="UPA00148"/>
<dbReference type="OrthoDB" id="9804789at2"/>
<dbReference type="GO" id="GO:0032259">
    <property type="term" value="P:methylation"/>
    <property type="evidence" value="ECO:0007669"/>
    <property type="project" value="UniProtKB-KW"/>
</dbReference>
<dbReference type="AlphaFoldDB" id="A0A1T4SJ43"/>
<reference evidence="11" key="1">
    <citation type="submission" date="2017-02" db="EMBL/GenBank/DDBJ databases">
        <authorList>
            <person name="Varghese N."/>
            <person name="Submissions S."/>
        </authorList>
    </citation>
    <scope>NUCLEOTIDE SEQUENCE [LARGE SCALE GENOMIC DNA]</scope>
    <source>
        <strain evidence="11">USBA 369</strain>
    </source>
</reference>
<dbReference type="GO" id="GO:0030788">
    <property type="term" value="F:precorrin-2 C20-methyltransferase activity"/>
    <property type="evidence" value="ECO:0007669"/>
    <property type="project" value="InterPro"/>
</dbReference>
<keyword evidence="4 8" id="KW-0489">Methyltransferase</keyword>
<dbReference type="PROSITE" id="PS00839">
    <property type="entry name" value="SUMT_1"/>
    <property type="match status" value="1"/>
</dbReference>
<keyword evidence="3" id="KW-0169">Cobalamin biosynthesis</keyword>
<dbReference type="InterPro" id="IPR006364">
    <property type="entry name" value="CobI/CbiL/CobIJ_dom"/>
</dbReference>
<evidence type="ECO:0000256" key="8">
    <source>
        <dbReference type="RuleBase" id="RU003960"/>
    </source>
</evidence>
<dbReference type="InterPro" id="IPR000878">
    <property type="entry name" value="4pyrrol_Mease"/>
</dbReference>
<sequence length="230" mass="24709">MSGTLYGLGLGPGDPELLTLKAARLLSSVPVVAYPAPDRGESFARAIVAPRLTGKREIAVVIPMRVDPAPAQGIYEEAAERIAAVLDSGENVAFLCEGDPLFYGTFMYVLERLRDRFPVEIVPGISSVMAGAAAARMPLALRGETLTVISATLSDEEIAALLEHATAFAFMKVGRHLPRVRALLNHLGLASGCVYLERVTLAEEKVAPLAEAQEPAPYFSLILGRRELKR</sequence>
<dbReference type="PROSITE" id="PS00840">
    <property type="entry name" value="SUMT_2"/>
    <property type="match status" value="1"/>
</dbReference>
<dbReference type="InterPro" id="IPR003043">
    <property type="entry name" value="Uropor_MeTrfase_CS"/>
</dbReference>
<comment type="pathway">
    <text evidence="1">Cofactor biosynthesis; adenosylcobalamin biosynthesis.</text>
</comment>
<comment type="similarity">
    <text evidence="2 7 8">Belongs to the precorrin methyltransferase family.</text>
</comment>
<organism evidence="10 11">
    <name type="scientific">Consotaella salsifontis</name>
    <dbReference type="NCBI Taxonomy" id="1365950"/>
    <lineage>
        <taxon>Bacteria</taxon>
        <taxon>Pseudomonadati</taxon>
        <taxon>Pseudomonadota</taxon>
        <taxon>Alphaproteobacteria</taxon>
        <taxon>Hyphomicrobiales</taxon>
        <taxon>Aurantimonadaceae</taxon>
        <taxon>Consotaella</taxon>
    </lineage>
</organism>
<evidence type="ECO:0000256" key="5">
    <source>
        <dbReference type="ARBA" id="ARBA00022679"/>
    </source>
</evidence>
<evidence type="ECO:0000256" key="2">
    <source>
        <dbReference type="ARBA" id="ARBA00005879"/>
    </source>
</evidence>
<dbReference type="Pfam" id="PF00590">
    <property type="entry name" value="TP_methylase"/>
    <property type="match status" value="1"/>
</dbReference>
<evidence type="ECO:0000313" key="10">
    <source>
        <dbReference type="EMBL" id="SKA28212.1"/>
    </source>
</evidence>
<dbReference type="EMBL" id="FUXL01000011">
    <property type="protein sequence ID" value="SKA28212.1"/>
    <property type="molecule type" value="Genomic_DNA"/>
</dbReference>
<dbReference type="Proteomes" id="UP000190135">
    <property type="component" value="Unassembled WGS sequence"/>
</dbReference>
<evidence type="ECO:0000256" key="1">
    <source>
        <dbReference type="ARBA" id="ARBA00004953"/>
    </source>
</evidence>
<keyword evidence="6" id="KW-0949">S-adenosyl-L-methionine</keyword>
<keyword evidence="5 8" id="KW-0808">Transferase</keyword>
<dbReference type="InterPro" id="IPR014777">
    <property type="entry name" value="4pyrrole_Mease_sub1"/>
</dbReference>
<dbReference type="NCBIfam" id="TIGR01467">
    <property type="entry name" value="cobI_cbiL"/>
    <property type="match status" value="1"/>
</dbReference>
<evidence type="ECO:0000256" key="6">
    <source>
        <dbReference type="ARBA" id="ARBA00022691"/>
    </source>
</evidence>
<dbReference type="InterPro" id="IPR012382">
    <property type="entry name" value="CobI/CbiL"/>
</dbReference>
<dbReference type="Gene3D" id="3.40.1010.10">
    <property type="entry name" value="Cobalt-precorrin-4 Transmethylase, Domain 1"/>
    <property type="match status" value="1"/>
</dbReference>
<protein>
    <submittedName>
        <fullName evidence="10">Precorrin-2/cobalt-factor-2 C20-methyltransferase</fullName>
    </submittedName>
</protein>
<dbReference type="RefSeq" id="WP_078709330.1">
    <property type="nucleotide sequence ID" value="NZ_FUXL01000011.1"/>
</dbReference>
<dbReference type="STRING" id="1365950.SAMN05428963_11156"/>
<gene>
    <name evidence="10" type="ORF">SAMN05428963_11156</name>
</gene>
<dbReference type="GO" id="GO:0009236">
    <property type="term" value="P:cobalamin biosynthetic process"/>
    <property type="evidence" value="ECO:0007669"/>
    <property type="project" value="UniProtKB-UniRule"/>
</dbReference>
<dbReference type="Gene3D" id="3.30.950.10">
    <property type="entry name" value="Methyltransferase, Cobalt-precorrin-4 Transmethylase, Domain 2"/>
    <property type="match status" value="1"/>
</dbReference>
<dbReference type="InterPro" id="IPR035996">
    <property type="entry name" value="4pyrrol_Methylase_sf"/>
</dbReference>
<feature type="domain" description="Tetrapyrrole methylase" evidence="9">
    <location>
        <begin position="4"/>
        <end position="209"/>
    </location>
</feature>
<evidence type="ECO:0000256" key="3">
    <source>
        <dbReference type="ARBA" id="ARBA00022573"/>
    </source>
</evidence>